<proteinExistence type="predicted"/>
<dbReference type="AlphaFoldDB" id="A0AAD4BQJ5"/>
<reference evidence="1" key="1">
    <citation type="submission" date="2019-10" db="EMBL/GenBank/DDBJ databases">
        <authorList>
            <consortium name="DOE Joint Genome Institute"/>
            <person name="Kuo A."/>
            <person name="Miyauchi S."/>
            <person name="Kiss E."/>
            <person name="Drula E."/>
            <person name="Kohler A."/>
            <person name="Sanchez-Garcia M."/>
            <person name="Andreopoulos B."/>
            <person name="Barry K.W."/>
            <person name="Bonito G."/>
            <person name="Buee M."/>
            <person name="Carver A."/>
            <person name="Chen C."/>
            <person name="Cichocki N."/>
            <person name="Clum A."/>
            <person name="Culley D."/>
            <person name="Crous P.W."/>
            <person name="Fauchery L."/>
            <person name="Girlanda M."/>
            <person name="Hayes R."/>
            <person name="Keri Z."/>
            <person name="LaButti K."/>
            <person name="Lipzen A."/>
            <person name="Lombard V."/>
            <person name="Magnuson J."/>
            <person name="Maillard F."/>
            <person name="Morin E."/>
            <person name="Murat C."/>
            <person name="Nolan M."/>
            <person name="Ohm R."/>
            <person name="Pangilinan J."/>
            <person name="Pereira M."/>
            <person name="Perotto S."/>
            <person name="Peter M."/>
            <person name="Riley R."/>
            <person name="Sitrit Y."/>
            <person name="Stielow B."/>
            <person name="Szollosi G."/>
            <person name="Zifcakova L."/>
            <person name="Stursova M."/>
            <person name="Spatafora J.W."/>
            <person name="Tedersoo L."/>
            <person name="Vaario L.-M."/>
            <person name="Yamada A."/>
            <person name="Yan M."/>
            <person name="Wang P."/>
            <person name="Xu J."/>
            <person name="Bruns T."/>
            <person name="Baldrian P."/>
            <person name="Vilgalys R."/>
            <person name="Henrissat B."/>
            <person name="Grigoriev I.V."/>
            <person name="Hibbett D."/>
            <person name="Nagy L.G."/>
            <person name="Martin F.M."/>
        </authorList>
    </citation>
    <scope>NUCLEOTIDE SEQUENCE</scope>
    <source>
        <strain evidence="1">BED1</strain>
    </source>
</reference>
<organism evidence="1 2">
    <name type="scientific">Boletus edulis BED1</name>
    <dbReference type="NCBI Taxonomy" id="1328754"/>
    <lineage>
        <taxon>Eukaryota</taxon>
        <taxon>Fungi</taxon>
        <taxon>Dikarya</taxon>
        <taxon>Basidiomycota</taxon>
        <taxon>Agaricomycotina</taxon>
        <taxon>Agaricomycetes</taxon>
        <taxon>Agaricomycetidae</taxon>
        <taxon>Boletales</taxon>
        <taxon>Boletineae</taxon>
        <taxon>Boletaceae</taxon>
        <taxon>Boletoideae</taxon>
        <taxon>Boletus</taxon>
    </lineage>
</organism>
<evidence type="ECO:0000313" key="1">
    <source>
        <dbReference type="EMBL" id="KAF8436651.1"/>
    </source>
</evidence>
<comment type="caution">
    <text evidence="1">The sequence shown here is derived from an EMBL/GenBank/DDBJ whole genome shotgun (WGS) entry which is preliminary data.</text>
</comment>
<dbReference type="EMBL" id="WHUW01000021">
    <property type="protein sequence ID" value="KAF8436651.1"/>
    <property type="molecule type" value="Genomic_DNA"/>
</dbReference>
<sequence length="212" mass="23889">MHPPDLAVVLPFPPFPSPQILSLSSSVSEVSQASNSLKSHRALLPRSTSTRWTNMGHAHWGTALVHQTERSSMDGDVELRDQARGTSIRKSMEREQYMVNMFRDNSLMCSVPHIMHALFESPARSICPMVTRALFLSLILHGQKKWHIQFHSALSRSQRNTTLSSKRQAHHENMTARRCLISSNGVHQLDGKEVNDNRISTEERGMAHTSST</sequence>
<reference evidence="1" key="2">
    <citation type="journal article" date="2020" name="Nat. Commun.">
        <title>Large-scale genome sequencing of mycorrhizal fungi provides insights into the early evolution of symbiotic traits.</title>
        <authorList>
            <person name="Miyauchi S."/>
            <person name="Kiss E."/>
            <person name="Kuo A."/>
            <person name="Drula E."/>
            <person name="Kohler A."/>
            <person name="Sanchez-Garcia M."/>
            <person name="Morin E."/>
            <person name="Andreopoulos B."/>
            <person name="Barry K.W."/>
            <person name="Bonito G."/>
            <person name="Buee M."/>
            <person name="Carver A."/>
            <person name="Chen C."/>
            <person name="Cichocki N."/>
            <person name="Clum A."/>
            <person name="Culley D."/>
            <person name="Crous P.W."/>
            <person name="Fauchery L."/>
            <person name="Girlanda M."/>
            <person name="Hayes R.D."/>
            <person name="Keri Z."/>
            <person name="LaButti K."/>
            <person name="Lipzen A."/>
            <person name="Lombard V."/>
            <person name="Magnuson J."/>
            <person name="Maillard F."/>
            <person name="Murat C."/>
            <person name="Nolan M."/>
            <person name="Ohm R.A."/>
            <person name="Pangilinan J."/>
            <person name="Pereira M.F."/>
            <person name="Perotto S."/>
            <person name="Peter M."/>
            <person name="Pfister S."/>
            <person name="Riley R."/>
            <person name="Sitrit Y."/>
            <person name="Stielow J.B."/>
            <person name="Szollosi G."/>
            <person name="Zifcakova L."/>
            <person name="Stursova M."/>
            <person name="Spatafora J.W."/>
            <person name="Tedersoo L."/>
            <person name="Vaario L.M."/>
            <person name="Yamada A."/>
            <person name="Yan M."/>
            <person name="Wang P."/>
            <person name="Xu J."/>
            <person name="Bruns T."/>
            <person name="Baldrian P."/>
            <person name="Vilgalys R."/>
            <person name="Dunand C."/>
            <person name="Henrissat B."/>
            <person name="Grigoriev I.V."/>
            <person name="Hibbett D."/>
            <person name="Nagy L.G."/>
            <person name="Martin F.M."/>
        </authorList>
    </citation>
    <scope>NUCLEOTIDE SEQUENCE</scope>
    <source>
        <strain evidence="1">BED1</strain>
    </source>
</reference>
<gene>
    <name evidence="1" type="ORF">L210DRAFT_3548901</name>
</gene>
<evidence type="ECO:0000313" key="2">
    <source>
        <dbReference type="Proteomes" id="UP001194468"/>
    </source>
</evidence>
<accession>A0AAD4BQJ5</accession>
<protein>
    <submittedName>
        <fullName evidence="1">Uncharacterized protein</fullName>
    </submittedName>
</protein>
<name>A0AAD4BQJ5_BOLED</name>
<dbReference type="Proteomes" id="UP001194468">
    <property type="component" value="Unassembled WGS sequence"/>
</dbReference>
<keyword evidence="2" id="KW-1185">Reference proteome</keyword>